<proteinExistence type="predicted"/>
<reference evidence="1 2" key="1">
    <citation type="journal article" date="2024" name="Plant Biotechnol. J.">
        <title>Genome and CRISPR/Cas9 system of a widespread forest tree (Populus alba) in the world.</title>
        <authorList>
            <person name="Liu Y.J."/>
            <person name="Jiang P.F."/>
            <person name="Han X.M."/>
            <person name="Li X.Y."/>
            <person name="Wang H.M."/>
            <person name="Wang Y.J."/>
            <person name="Wang X.X."/>
            <person name="Zeng Q.Y."/>
        </authorList>
    </citation>
    <scope>NUCLEOTIDE SEQUENCE [LARGE SCALE GENOMIC DNA]</scope>
    <source>
        <strain evidence="2">cv. PAL-ZL1</strain>
    </source>
</reference>
<feature type="non-terminal residue" evidence="1">
    <location>
        <position position="1"/>
    </location>
</feature>
<dbReference type="EMBL" id="RCHU02000012">
    <property type="protein sequence ID" value="KAL3574885.1"/>
    <property type="molecule type" value="Genomic_DNA"/>
</dbReference>
<evidence type="ECO:0000313" key="2">
    <source>
        <dbReference type="Proteomes" id="UP000309997"/>
    </source>
</evidence>
<protein>
    <submittedName>
        <fullName evidence="1">Uncharacterized protein</fullName>
    </submittedName>
</protein>
<organism evidence="1 2">
    <name type="scientific">Populus alba</name>
    <name type="common">White poplar</name>
    <dbReference type="NCBI Taxonomy" id="43335"/>
    <lineage>
        <taxon>Eukaryota</taxon>
        <taxon>Viridiplantae</taxon>
        <taxon>Streptophyta</taxon>
        <taxon>Embryophyta</taxon>
        <taxon>Tracheophyta</taxon>
        <taxon>Spermatophyta</taxon>
        <taxon>Magnoliopsida</taxon>
        <taxon>eudicotyledons</taxon>
        <taxon>Gunneridae</taxon>
        <taxon>Pentapetalae</taxon>
        <taxon>rosids</taxon>
        <taxon>fabids</taxon>
        <taxon>Malpighiales</taxon>
        <taxon>Salicaceae</taxon>
        <taxon>Saliceae</taxon>
        <taxon>Populus</taxon>
    </lineage>
</organism>
<dbReference type="Proteomes" id="UP000309997">
    <property type="component" value="Unassembled WGS sequence"/>
</dbReference>
<evidence type="ECO:0000313" key="1">
    <source>
        <dbReference type="EMBL" id="KAL3574885.1"/>
    </source>
</evidence>
<keyword evidence="2" id="KW-1185">Reference proteome</keyword>
<sequence>NHKLKPANEIWAAPQAVKSKFLAPLEANPVRPGLAIKEMPTGCFWLFVWCQAMQIHHKIASQLMSRSKWRDKMQQFDSSTLLYKNSDITATSSKRRALEAHEA</sequence>
<gene>
    <name evidence="1" type="ORF">D5086_022986</name>
</gene>
<accession>A0ACC4B972</accession>
<name>A0ACC4B972_POPAL</name>
<comment type="caution">
    <text evidence="1">The sequence shown here is derived from an EMBL/GenBank/DDBJ whole genome shotgun (WGS) entry which is preliminary data.</text>
</comment>